<protein>
    <submittedName>
        <fullName evidence="4">Carnitine 3-dehydrogenase</fullName>
    </submittedName>
</protein>
<feature type="domain" description="3-hydroxyacyl-CoA dehydrogenase NAD binding" evidence="3">
    <location>
        <begin position="2"/>
        <end position="176"/>
    </location>
</feature>
<accession>A0A4R6WKS3</accession>
<gene>
    <name evidence="4" type="ORF">A8950_3481</name>
</gene>
<comment type="caution">
    <text evidence="4">The sequence shown here is derived from an EMBL/GenBank/DDBJ whole genome shotgun (WGS) entry which is preliminary data.</text>
</comment>
<dbReference type="AlphaFoldDB" id="A0A4R6WKS3"/>
<dbReference type="InterPro" id="IPR013328">
    <property type="entry name" value="6PGD_dom2"/>
</dbReference>
<feature type="domain" description="3-hydroxyacyl-CoA dehydrogenase C-terminal" evidence="2">
    <location>
        <begin position="181"/>
        <end position="248"/>
    </location>
</feature>
<dbReference type="Proteomes" id="UP000295783">
    <property type="component" value="Unassembled WGS sequence"/>
</dbReference>
<dbReference type="EMBL" id="SNYW01000013">
    <property type="protein sequence ID" value="TDQ78433.1"/>
    <property type="molecule type" value="Genomic_DNA"/>
</dbReference>
<dbReference type="RefSeq" id="WP_133614932.1">
    <property type="nucleotide sequence ID" value="NZ_SNYW01000013.1"/>
</dbReference>
<sequence length="308" mass="34057">MKAAIIGGGVIGGGWAARFILNGWDVAIVDPAPDAARKVEAILESARRCLPRLYEKTGLPAEGRFIFTSLAEALQDADWIQESLPEKLEIKRAMYAEIEKHGAKDTVIGSSTSYLAPSLLQEGRKYPERFLVTHPFNPVYLLPLVEVVPSPHTKPAAIDLATCIMTKIGMKPLAMKREIDGFIANRLQEAIWREALWMVKDGFATTKEVDDAVRYSFGLRYAIMGPFDTCRMAGGEGGFAHFLSQFGPYLEAPFSKLMDVPTLDDALVKTISDQSDAQSGHLTIHEMERIRDDNLVAILKVVNFMGKD</sequence>
<organism evidence="4 5">
    <name type="scientific">Dongia mobilis</name>
    <dbReference type="NCBI Taxonomy" id="578943"/>
    <lineage>
        <taxon>Bacteria</taxon>
        <taxon>Pseudomonadati</taxon>
        <taxon>Pseudomonadota</taxon>
        <taxon>Alphaproteobacteria</taxon>
        <taxon>Rhodospirillales</taxon>
        <taxon>Dongiaceae</taxon>
        <taxon>Dongia</taxon>
    </lineage>
</organism>
<dbReference type="GO" id="GO:0016616">
    <property type="term" value="F:oxidoreductase activity, acting on the CH-OH group of donors, NAD or NADP as acceptor"/>
    <property type="evidence" value="ECO:0007669"/>
    <property type="project" value="InterPro"/>
</dbReference>
<dbReference type="InterPro" id="IPR006176">
    <property type="entry name" value="3-OHacyl-CoA_DH_NAD-bd"/>
</dbReference>
<dbReference type="OrthoDB" id="9803287at2"/>
<dbReference type="InterPro" id="IPR006108">
    <property type="entry name" value="3HC_DH_C"/>
</dbReference>
<dbReference type="GO" id="GO:0006631">
    <property type="term" value="P:fatty acid metabolic process"/>
    <property type="evidence" value="ECO:0007669"/>
    <property type="project" value="InterPro"/>
</dbReference>
<keyword evidence="5" id="KW-1185">Reference proteome</keyword>
<dbReference type="PANTHER" id="PTHR48075">
    <property type="entry name" value="3-HYDROXYACYL-COA DEHYDROGENASE FAMILY PROTEIN"/>
    <property type="match status" value="1"/>
</dbReference>
<dbReference type="Gene3D" id="3.40.50.720">
    <property type="entry name" value="NAD(P)-binding Rossmann-like Domain"/>
    <property type="match status" value="1"/>
</dbReference>
<dbReference type="PANTHER" id="PTHR48075:SF5">
    <property type="entry name" value="3-HYDROXYBUTYRYL-COA DEHYDROGENASE"/>
    <property type="match status" value="1"/>
</dbReference>
<evidence type="ECO:0000313" key="4">
    <source>
        <dbReference type="EMBL" id="TDQ78433.1"/>
    </source>
</evidence>
<evidence type="ECO:0000259" key="2">
    <source>
        <dbReference type="Pfam" id="PF00725"/>
    </source>
</evidence>
<keyword evidence="1" id="KW-0560">Oxidoreductase</keyword>
<dbReference type="SUPFAM" id="SSF51735">
    <property type="entry name" value="NAD(P)-binding Rossmann-fold domains"/>
    <property type="match status" value="1"/>
</dbReference>
<dbReference type="Gene3D" id="1.10.1040.10">
    <property type="entry name" value="N-(1-d-carboxylethyl)-l-norvaline Dehydrogenase, domain 2"/>
    <property type="match status" value="1"/>
</dbReference>
<dbReference type="GO" id="GO:0070403">
    <property type="term" value="F:NAD+ binding"/>
    <property type="evidence" value="ECO:0007669"/>
    <property type="project" value="InterPro"/>
</dbReference>
<proteinExistence type="predicted"/>
<dbReference type="InterPro" id="IPR008927">
    <property type="entry name" value="6-PGluconate_DH-like_C_sf"/>
</dbReference>
<dbReference type="SUPFAM" id="SSF48179">
    <property type="entry name" value="6-phosphogluconate dehydrogenase C-terminal domain-like"/>
    <property type="match status" value="1"/>
</dbReference>
<dbReference type="Pfam" id="PF02737">
    <property type="entry name" value="3HCDH_N"/>
    <property type="match status" value="1"/>
</dbReference>
<dbReference type="InterPro" id="IPR036291">
    <property type="entry name" value="NAD(P)-bd_dom_sf"/>
</dbReference>
<evidence type="ECO:0000256" key="1">
    <source>
        <dbReference type="ARBA" id="ARBA00023002"/>
    </source>
</evidence>
<name>A0A4R6WKS3_9PROT</name>
<reference evidence="4 5" key="1">
    <citation type="submission" date="2019-03" db="EMBL/GenBank/DDBJ databases">
        <title>Genomic Encyclopedia of Type Strains, Phase III (KMG-III): the genomes of soil and plant-associated and newly described type strains.</title>
        <authorList>
            <person name="Whitman W."/>
        </authorList>
    </citation>
    <scope>NUCLEOTIDE SEQUENCE [LARGE SCALE GENOMIC DNA]</scope>
    <source>
        <strain evidence="4 5">CGMCC 1.7660</strain>
    </source>
</reference>
<evidence type="ECO:0000259" key="3">
    <source>
        <dbReference type="Pfam" id="PF02737"/>
    </source>
</evidence>
<evidence type="ECO:0000313" key="5">
    <source>
        <dbReference type="Proteomes" id="UP000295783"/>
    </source>
</evidence>
<dbReference type="Pfam" id="PF00725">
    <property type="entry name" value="3HCDH"/>
    <property type="match status" value="1"/>
</dbReference>